<dbReference type="GO" id="GO:0000709">
    <property type="term" value="P:meiotic joint molecule formation"/>
    <property type="evidence" value="ECO:0007669"/>
    <property type="project" value="UniProtKB-ARBA"/>
</dbReference>
<accession>A0A061AX99</accession>
<reference evidence="12" key="1">
    <citation type="journal article" date="2014" name="Genome Announc.">
        <title>Draft genome sequence of Rhodosporidium toruloides CECT1137, an oleaginous yeast of biotechnological interest.</title>
        <authorList>
            <person name="Morin N."/>
            <person name="Calcas X."/>
            <person name="Devillers H."/>
            <person name="Durrens P."/>
            <person name="Sherman D.J."/>
            <person name="Nicaud J.-M."/>
            <person name="Neuveglise C."/>
        </authorList>
    </citation>
    <scope>NUCLEOTIDE SEQUENCE</scope>
    <source>
        <strain evidence="12">CECT1137</strain>
    </source>
</reference>
<dbReference type="GO" id="GO:0000730">
    <property type="term" value="P:DNA recombinase assembly"/>
    <property type="evidence" value="ECO:0007669"/>
    <property type="project" value="TreeGrafter"/>
</dbReference>
<dbReference type="PROSITE" id="PS50162">
    <property type="entry name" value="RECA_2"/>
    <property type="match status" value="1"/>
</dbReference>
<dbReference type="FunFam" id="3.40.50.300:FF:000239">
    <property type="entry name" value="Meiotic recombination protein DMC1"/>
    <property type="match status" value="1"/>
</dbReference>
<dbReference type="PANTHER" id="PTHR22942:SF30">
    <property type="entry name" value="MEIOTIC RECOMBINATION PROTEIN DMC1_LIM15 HOMOLOG"/>
    <property type="match status" value="1"/>
</dbReference>
<dbReference type="AlphaFoldDB" id="A0A061AX99"/>
<dbReference type="GO" id="GO:0006312">
    <property type="term" value="P:mitotic recombination"/>
    <property type="evidence" value="ECO:0007669"/>
    <property type="project" value="TreeGrafter"/>
</dbReference>
<dbReference type="PANTHER" id="PTHR22942">
    <property type="entry name" value="RECA/RAD51/RADA DNA STRAND-PAIRING FAMILY MEMBER"/>
    <property type="match status" value="1"/>
</dbReference>
<dbReference type="InterPro" id="IPR016467">
    <property type="entry name" value="DNA_recomb/repair_RecA-like"/>
</dbReference>
<dbReference type="OrthoDB" id="10251254at2759"/>
<keyword evidence="6" id="KW-0539">Nucleus</keyword>
<dbReference type="InterPro" id="IPR013632">
    <property type="entry name" value="Rad51_C"/>
</dbReference>
<keyword evidence="8" id="KW-0131">Cell cycle</keyword>
<evidence type="ECO:0000256" key="4">
    <source>
        <dbReference type="ARBA" id="ARBA00022840"/>
    </source>
</evidence>
<evidence type="ECO:0000256" key="1">
    <source>
        <dbReference type="ARBA" id="ARBA00004123"/>
    </source>
</evidence>
<name>A0A061AX99_RHOTO</name>
<evidence type="ECO:0000259" key="11">
    <source>
        <dbReference type="PROSITE" id="PS50163"/>
    </source>
</evidence>
<dbReference type="NCBIfam" id="TIGR02238">
    <property type="entry name" value="recomb_DMC1"/>
    <property type="match status" value="1"/>
</dbReference>
<dbReference type="CDD" id="cd19514">
    <property type="entry name" value="DMC1"/>
    <property type="match status" value="1"/>
</dbReference>
<dbReference type="InterPro" id="IPR020587">
    <property type="entry name" value="RecA_monomer-monomer_interface"/>
</dbReference>
<dbReference type="InterPro" id="IPR003593">
    <property type="entry name" value="AAA+_ATPase"/>
</dbReference>
<dbReference type="PROSITE" id="PS50163">
    <property type="entry name" value="RECA_3"/>
    <property type="match status" value="1"/>
</dbReference>
<comment type="similarity">
    <text evidence="2">Belongs to the RecA family. DMC1 subfamily.</text>
</comment>
<dbReference type="InterPro" id="IPR011940">
    <property type="entry name" value="Dmc1"/>
</dbReference>
<protein>
    <submittedName>
        <fullName evidence="12">RHTO0S04e12684g1_1</fullName>
    </submittedName>
</protein>
<dbReference type="Gene3D" id="1.10.150.20">
    <property type="entry name" value="5' to 3' exonuclease, C-terminal subdomain"/>
    <property type="match status" value="1"/>
</dbReference>
<keyword evidence="4 9" id="KW-0067">ATP-binding</keyword>
<dbReference type="GO" id="GO:0070192">
    <property type="term" value="P:chromosome organization involved in meiotic cell cycle"/>
    <property type="evidence" value="ECO:0007669"/>
    <property type="project" value="TreeGrafter"/>
</dbReference>
<dbReference type="GO" id="GO:0003690">
    <property type="term" value="F:double-stranded DNA binding"/>
    <property type="evidence" value="ECO:0007669"/>
    <property type="project" value="TreeGrafter"/>
</dbReference>
<dbReference type="GO" id="GO:0000150">
    <property type="term" value="F:DNA strand exchange activity"/>
    <property type="evidence" value="ECO:0007669"/>
    <property type="project" value="InterPro"/>
</dbReference>
<dbReference type="SUPFAM" id="SSF52540">
    <property type="entry name" value="P-loop containing nucleoside triphosphate hydrolases"/>
    <property type="match status" value="1"/>
</dbReference>
<evidence type="ECO:0000256" key="5">
    <source>
        <dbReference type="ARBA" id="ARBA00023125"/>
    </source>
</evidence>
<keyword evidence="7" id="KW-0469">Meiosis</keyword>
<dbReference type="SUPFAM" id="SSF47794">
    <property type="entry name" value="Rad51 N-terminal domain-like"/>
    <property type="match status" value="1"/>
</dbReference>
<sequence length="327" mass="35145">MSTDEQESSILDVDALQQQGISAQDIAKLRTAGYATVLGVVQATRKCLTKVKGLSEIKVDKIKNAANTLCPQTFLTGAECALRREKVIFISTGSASLDALLGGGVQTGSITEVYGEFRTGKTQLSHTLCVTSQLPVDMGGGEGKVAFIDTEGTFRPDRVKSIAERFGVDPQAALENVVVARAHNSEHQMELITALAAKFAEEQGAYRLLIVDSILALFRVDYAGRGELSDRQQKLNQMLSRLTRISEEFQCAIFLTNQVQSSPDASAMFAGGDKKPVGGHVMAHASATRVYLRKGRGEERVAKLADSPDMPEGEATYKITVGGIMDA</sequence>
<dbReference type="PIRSF" id="PIRSF005856">
    <property type="entry name" value="Rad51"/>
    <property type="match status" value="1"/>
</dbReference>
<dbReference type="SMART" id="SM00382">
    <property type="entry name" value="AAA"/>
    <property type="match status" value="1"/>
</dbReference>
<dbReference type="GO" id="GO:0003697">
    <property type="term" value="F:single-stranded DNA binding"/>
    <property type="evidence" value="ECO:0007669"/>
    <property type="project" value="TreeGrafter"/>
</dbReference>
<dbReference type="InterPro" id="IPR020588">
    <property type="entry name" value="RecA_ATP-bd"/>
</dbReference>
<proteinExistence type="inferred from homology"/>
<comment type="subcellular location">
    <subcellularLocation>
        <location evidence="1">Nucleus</location>
    </subcellularLocation>
</comment>
<dbReference type="InterPro" id="IPR027417">
    <property type="entry name" value="P-loop_NTPase"/>
</dbReference>
<organism evidence="12">
    <name type="scientific">Rhodotorula toruloides</name>
    <name type="common">Yeast</name>
    <name type="synonym">Rhodosporidium toruloides</name>
    <dbReference type="NCBI Taxonomy" id="5286"/>
    <lineage>
        <taxon>Eukaryota</taxon>
        <taxon>Fungi</taxon>
        <taxon>Dikarya</taxon>
        <taxon>Basidiomycota</taxon>
        <taxon>Pucciniomycotina</taxon>
        <taxon>Microbotryomycetes</taxon>
        <taxon>Sporidiobolales</taxon>
        <taxon>Sporidiobolaceae</taxon>
        <taxon>Rhodotorula</taxon>
    </lineage>
</organism>
<dbReference type="GO" id="GO:0140664">
    <property type="term" value="F:ATP-dependent DNA damage sensor activity"/>
    <property type="evidence" value="ECO:0007669"/>
    <property type="project" value="InterPro"/>
</dbReference>
<dbReference type="EMBL" id="LK052939">
    <property type="protein sequence ID" value="CDR39971.1"/>
    <property type="molecule type" value="Genomic_DNA"/>
</dbReference>
<feature type="domain" description="RecA family profile 1" evidence="10">
    <location>
        <begin position="86"/>
        <end position="259"/>
    </location>
</feature>
<evidence type="ECO:0000313" key="12">
    <source>
        <dbReference type="EMBL" id="CDR39971.1"/>
    </source>
</evidence>
<keyword evidence="3 9" id="KW-0547">Nucleotide-binding</keyword>
<dbReference type="Pfam" id="PF08423">
    <property type="entry name" value="Rad51"/>
    <property type="match status" value="1"/>
</dbReference>
<evidence type="ECO:0000256" key="6">
    <source>
        <dbReference type="ARBA" id="ARBA00023242"/>
    </source>
</evidence>
<dbReference type="GO" id="GO:0042148">
    <property type="term" value="P:DNA strand invasion"/>
    <property type="evidence" value="ECO:0007669"/>
    <property type="project" value="TreeGrafter"/>
</dbReference>
<evidence type="ECO:0000256" key="2">
    <source>
        <dbReference type="ARBA" id="ARBA00008897"/>
    </source>
</evidence>
<evidence type="ECO:0000256" key="7">
    <source>
        <dbReference type="ARBA" id="ARBA00023254"/>
    </source>
</evidence>
<dbReference type="GO" id="GO:0000794">
    <property type="term" value="C:condensed nuclear chromosome"/>
    <property type="evidence" value="ECO:0007669"/>
    <property type="project" value="TreeGrafter"/>
</dbReference>
<evidence type="ECO:0000256" key="3">
    <source>
        <dbReference type="ARBA" id="ARBA00022741"/>
    </source>
</evidence>
<gene>
    <name evidence="12" type="ORF">RHTO0S_04e12684g</name>
</gene>
<keyword evidence="5" id="KW-0238">DNA-binding</keyword>
<dbReference type="Gene3D" id="3.40.50.300">
    <property type="entry name" value="P-loop containing nucleotide triphosphate hydrolases"/>
    <property type="match status" value="1"/>
</dbReference>
<evidence type="ECO:0000256" key="8">
    <source>
        <dbReference type="ARBA" id="ARBA00023306"/>
    </source>
</evidence>
<dbReference type="GO" id="GO:0005524">
    <property type="term" value="F:ATP binding"/>
    <property type="evidence" value="ECO:0007669"/>
    <property type="project" value="UniProtKB-KW"/>
</dbReference>
<feature type="domain" description="RecA family profile 2" evidence="11">
    <location>
        <begin position="266"/>
        <end position="327"/>
    </location>
</feature>
<dbReference type="NCBIfam" id="NF003301">
    <property type="entry name" value="PRK04301.1"/>
    <property type="match status" value="1"/>
</dbReference>
<evidence type="ECO:0000259" key="10">
    <source>
        <dbReference type="PROSITE" id="PS50162"/>
    </source>
</evidence>
<dbReference type="InterPro" id="IPR010995">
    <property type="entry name" value="DNA_repair_Rad51/TF_NusA_a-hlx"/>
</dbReference>
<evidence type="ECO:0000256" key="9">
    <source>
        <dbReference type="RuleBase" id="RU003422"/>
    </source>
</evidence>